<protein>
    <recommendedName>
        <fullName evidence="4">Ras-GEF domain-containing protein</fullName>
    </recommendedName>
</protein>
<gene>
    <name evidence="5" type="primary">LOC138922407</name>
</gene>
<evidence type="ECO:0000313" key="6">
    <source>
        <dbReference type="Proteomes" id="UP000002281"/>
    </source>
</evidence>
<dbReference type="GeneTree" id="ENSGT00940000153181"/>
<dbReference type="PANTHER" id="PTHR23113">
    <property type="entry name" value="GUANINE NUCLEOTIDE EXCHANGE FACTOR"/>
    <property type="match status" value="1"/>
</dbReference>
<keyword evidence="6" id="KW-1185">Reference proteome</keyword>
<dbReference type="Ensembl" id="ENSECAT00000120622.1">
    <property type="protein sequence ID" value="ENSECAP00000087486.1"/>
    <property type="gene ID" value="ENSECAG00000050184.1"/>
</dbReference>
<dbReference type="InterPro" id="IPR001895">
    <property type="entry name" value="RASGEF_cat_dom"/>
</dbReference>
<accession>A0A9L0TLJ6</accession>
<dbReference type="SMART" id="SM00147">
    <property type="entry name" value="RasGEF"/>
    <property type="match status" value="1"/>
</dbReference>
<name>A0A9L0TLJ6_HORSE</name>
<evidence type="ECO:0000256" key="3">
    <source>
        <dbReference type="SAM" id="MobiDB-lite"/>
    </source>
</evidence>
<evidence type="ECO:0000256" key="1">
    <source>
        <dbReference type="ARBA" id="ARBA00022658"/>
    </source>
</evidence>
<proteinExistence type="predicted"/>
<reference evidence="5" key="1">
    <citation type="journal article" date="2009" name="Science">
        <title>Genome sequence, comparative analysis, and population genetics of the domestic horse.</title>
        <authorList>
            <consortium name="Broad Institute Genome Sequencing Platform"/>
            <consortium name="Broad Institute Whole Genome Assembly Team"/>
            <person name="Wade C.M."/>
            <person name="Giulotto E."/>
            <person name="Sigurdsson S."/>
            <person name="Zoli M."/>
            <person name="Gnerre S."/>
            <person name="Imsland F."/>
            <person name="Lear T.L."/>
            <person name="Adelson D.L."/>
            <person name="Bailey E."/>
            <person name="Bellone R.R."/>
            <person name="Bloecker H."/>
            <person name="Distl O."/>
            <person name="Edgar R.C."/>
            <person name="Garber M."/>
            <person name="Leeb T."/>
            <person name="Mauceli E."/>
            <person name="MacLeod J.N."/>
            <person name="Penedo M.C.T."/>
            <person name="Raison J.M."/>
            <person name="Sharpe T."/>
            <person name="Vogel J."/>
            <person name="Andersson L."/>
            <person name="Antczak D.F."/>
            <person name="Biagi T."/>
            <person name="Binns M.M."/>
            <person name="Chowdhary B.P."/>
            <person name="Coleman S.J."/>
            <person name="Della Valle G."/>
            <person name="Fryc S."/>
            <person name="Guerin G."/>
            <person name="Hasegawa T."/>
            <person name="Hill E.W."/>
            <person name="Jurka J."/>
            <person name="Kiialainen A."/>
            <person name="Lindgren G."/>
            <person name="Liu J."/>
            <person name="Magnani E."/>
            <person name="Mickelson J.R."/>
            <person name="Murray J."/>
            <person name="Nergadze S.G."/>
            <person name="Onofrio R."/>
            <person name="Pedroni S."/>
            <person name="Piras M.F."/>
            <person name="Raudsepp T."/>
            <person name="Rocchi M."/>
            <person name="Roeed K.H."/>
            <person name="Ryder O.A."/>
            <person name="Searle S."/>
            <person name="Skow L."/>
            <person name="Swinburne J.E."/>
            <person name="Syvaenen A.C."/>
            <person name="Tozaki T."/>
            <person name="Valberg S.J."/>
            <person name="Vaudin M."/>
            <person name="White J.R."/>
            <person name="Zody M.C."/>
            <person name="Lander E.S."/>
            <person name="Lindblad-Toh K."/>
        </authorList>
    </citation>
    <scope>NUCLEOTIDE SEQUENCE [LARGE SCALE GENOMIC DNA]</scope>
    <source>
        <strain evidence="5">Thoroughbred</strain>
    </source>
</reference>
<reference evidence="5" key="3">
    <citation type="submission" date="2025-09" db="UniProtKB">
        <authorList>
            <consortium name="Ensembl"/>
        </authorList>
    </citation>
    <scope>IDENTIFICATION</scope>
    <source>
        <strain evidence="5">Thoroughbred</strain>
    </source>
</reference>
<dbReference type="AlphaFoldDB" id="A0A9L0TLJ6"/>
<dbReference type="Gene3D" id="1.10.840.10">
    <property type="entry name" value="Ras guanine-nucleotide exchange factors catalytic domain"/>
    <property type="match status" value="1"/>
</dbReference>
<feature type="compositionally biased region" description="Polar residues" evidence="3">
    <location>
        <begin position="268"/>
        <end position="280"/>
    </location>
</feature>
<dbReference type="SUPFAM" id="SSF48366">
    <property type="entry name" value="Ras GEF"/>
    <property type="match status" value="1"/>
</dbReference>
<dbReference type="GO" id="GO:0005085">
    <property type="term" value="F:guanyl-nucleotide exchange factor activity"/>
    <property type="evidence" value="ECO:0007669"/>
    <property type="project" value="UniProtKB-KW"/>
</dbReference>
<keyword evidence="1 2" id="KW-0344">Guanine-nucleotide releasing factor</keyword>
<feature type="region of interest" description="Disordered" evidence="3">
    <location>
        <begin position="268"/>
        <end position="322"/>
    </location>
</feature>
<reference evidence="5" key="2">
    <citation type="submission" date="2025-08" db="UniProtKB">
        <authorList>
            <consortium name="Ensembl"/>
        </authorList>
    </citation>
    <scope>IDENTIFICATION</scope>
    <source>
        <strain evidence="5">Thoroughbred</strain>
    </source>
</reference>
<dbReference type="InterPro" id="IPR023578">
    <property type="entry name" value="Ras_GEF_dom_sf"/>
</dbReference>
<dbReference type="GO" id="GO:0007264">
    <property type="term" value="P:small GTPase-mediated signal transduction"/>
    <property type="evidence" value="ECO:0007669"/>
    <property type="project" value="InterPro"/>
</dbReference>
<dbReference type="Pfam" id="PF00617">
    <property type="entry name" value="RasGEF"/>
    <property type="match status" value="1"/>
</dbReference>
<evidence type="ECO:0000259" key="4">
    <source>
        <dbReference type="PROSITE" id="PS50009"/>
    </source>
</evidence>
<dbReference type="InterPro" id="IPR008937">
    <property type="entry name" value="Ras-like_GEF"/>
</dbReference>
<feature type="compositionally biased region" description="Low complexity" evidence="3">
    <location>
        <begin position="288"/>
        <end position="299"/>
    </location>
</feature>
<sequence length="322" mass="36184">MCSCIPSLRGSGAQRANNDSLLQRCRHWLRPHLQDLRPFGRRNPQSSTQEMVQELAHGSYGSISLDRGQVQQTTDLARGWTEGRECRVLGNYASLRAIVSALQSPSISRLQKTWGRVARKSSRKLKRFIKDQWVSRRQLVKEATSMLTSLETGPTGAQKGLIPFLGTFLNYLLLLDTNMEDYLEGNEINFEKRSEEFKVTEQIFLLQEAVHLYHIEAEERFGAWFEAMEPLSEDESYSLSCHLEPPQERAGKMRRFFLPKKNRASLSSGLVTRPLTQNPATVADPGPSNSSSAACSSAAGTRLGNTRGPRPAPPMLMGRRTF</sequence>
<feature type="domain" description="Ras-GEF" evidence="4">
    <location>
        <begin position="11"/>
        <end position="246"/>
    </location>
</feature>
<dbReference type="InterPro" id="IPR036964">
    <property type="entry name" value="RASGEF_cat_dom_sf"/>
</dbReference>
<evidence type="ECO:0000256" key="2">
    <source>
        <dbReference type="PROSITE-ProRule" id="PRU00168"/>
    </source>
</evidence>
<dbReference type="PANTHER" id="PTHR23113:SF35">
    <property type="entry name" value="RAL GUANINE NUCLEOTIDE DISSOCIATION STIMULATOR"/>
    <property type="match status" value="1"/>
</dbReference>
<evidence type="ECO:0000313" key="5">
    <source>
        <dbReference type="Ensembl" id="ENSECAP00000087486.1"/>
    </source>
</evidence>
<organism evidence="5 6">
    <name type="scientific">Equus caballus</name>
    <name type="common">Horse</name>
    <dbReference type="NCBI Taxonomy" id="9796"/>
    <lineage>
        <taxon>Eukaryota</taxon>
        <taxon>Metazoa</taxon>
        <taxon>Chordata</taxon>
        <taxon>Craniata</taxon>
        <taxon>Vertebrata</taxon>
        <taxon>Euteleostomi</taxon>
        <taxon>Mammalia</taxon>
        <taxon>Eutheria</taxon>
        <taxon>Laurasiatheria</taxon>
        <taxon>Perissodactyla</taxon>
        <taxon>Equidae</taxon>
        <taxon>Equus</taxon>
    </lineage>
</organism>
<dbReference type="PROSITE" id="PS50009">
    <property type="entry name" value="RASGEF_CAT"/>
    <property type="match status" value="1"/>
</dbReference>
<dbReference type="Proteomes" id="UP000002281">
    <property type="component" value="Unplaced"/>
</dbReference>